<evidence type="ECO:0000256" key="1">
    <source>
        <dbReference type="ARBA" id="ARBA00007198"/>
    </source>
</evidence>
<gene>
    <name evidence="3" type="ORF">JIN87_15110</name>
</gene>
<keyword evidence="4" id="KW-1185">Reference proteome</keyword>
<dbReference type="InterPro" id="IPR006660">
    <property type="entry name" value="Arsenate_reductase-like"/>
</dbReference>
<organism evidence="3 4">
    <name type="scientific">Pelagicoccus mobilis</name>
    <dbReference type="NCBI Taxonomy" id="415221"/>
    <lineage>
        <taxon>Bacteria</taxon>
        <taxon>Pseudomonadati</taxon>
        <taxon>Verrucomicrobiota</taxon>
        <taxon>Opitutia</taxon>
        <taxon>Puniceicoccales</taxon>
        <taxon>Pelagicoccaceae</taxon>
        <taxon>Pelagicoccus</taxon>
    </lineage>
</organism>
<dbReference type="EMBL" id="JAENIL010000027">
    <property type="protein sequence ID" value="MBK1878207.1"/>
    <property type="molecule type" value="Genomic_DNA"/>
</dbReference>
<comment type="caution">
    <text evidence="3">The sequence shown here is derived from an EMBL/GenBank/DDBJ whole genome shotgun (WGS) entry which is preliminary data.</text>
</comment>
<dbReference type="AlphaFoldDB" id="A0A934RWQ6"/>
<protein>
    <submittedName>
        <fullName evidence="3">Spx/MgsR family RNA polymerase-binding regulatory protein</fullName>
    </submittedName>
</protein>
<name>A0A934RWQ6_9BACT</name>
<proteinExistence type="inferred from homology"/>
<dbReference type="InterPro" id="IPR006504">
    <property type="entry name" value="Tscrpt_reg_Spx/MgsR"/>
</dbReference>
<accession>A0A934RWQ6</accession>
<dbReference type="PROSITE" id="PS51353">
    <property type="entry name" value="ARSC"/>
    <property type="match status" value="1"/>
</dbReference>
<dbReference type="Proteomes" id="UP000617628">
    <property type="component" value="Unassembled WGS sequence"/>
</dbReference>
<dbReference type="PANTHER" id="PTHR30041">
    <property type="entry name" value="ARSENATE REDUCTASE"/>
    <property type="match status" value="1"/>
</dbReference>
<dbReference type="Pfam" id="PF03960">
    <property type="entry name" value="ArsC"/>
    <property type="match status" value="1"/>
</dbReference>
<dbReference type="InterPro" id="IPR036249">
    <property type="entry name" value="Thioredoxin-like_sf"/>
</dbReference>
<evidence type="ECO:0000256" key="2">
    <source>
        <dbReference type="PROSITE-ProRule" id="PRU01282"/>
    </source>
</evidence>
<dbReference type="NCBIfam" id="TIGR01617">
    <property type="entry name" value="arsC_related"/>
    <property type="match status" value="1"/>
</dbReference>
<dbReference type="PROSITE" id="PS51354">
    <property type="entry name" value="GLUTAREDOXIN_2"/>
    <property type="match status" value="1"/>
</dbReference>
<dbReference type="PANTHER" id="PTHR30041:SF8">
    <property type="entry name" value="PROTEIN YFFB"/>
    <property type="match status" value="1"/>
</dbReference>
<evidence type="ECO:0000313" key="3">
    <source>
        <dbReference type="EMBL" id="MBK1878207.1"/>
    </source>
</evidence>
<dbReference type="SUPFAM" id="SSF52833">
    <property type="entry name" value="Thioredoxin-like"/>
    <property type="match status" value="1"/>
</dbReference>
<dbReference type="RefSeq" id="WP_200356419.1">
    <property type="nucleotide sequence ID" value="NZ_JAENIL010000027.1"/>
</dbReference>
<dbReference type="Gene3D" id="3.40.30.10">
    <property type="entry name" value="Glutaredoxin"/>
    <property type="match status" value="1"/>
</dbReference>
<sequence>MTKLYMYKGCDGCRKAKKWLAEKGVDFEEIAIREVTPSKGELKEALASHDMNLRKLFNVSGGDYRSMGLKEKLPQMELDDALELLVSNGNLVKRPFLATDRGCISGFDTVVWEQLVG</sequence>
<reference evidence="3" key="1">
    <citation type="submission" date="2021-01" db="EMBL/GenBank/DDBJ databases">
        <title>Modified the classification status of verrucomicrobia.</title>
        <authorList>
            <person name="Feng X."/>
        </authorList>
    </citation>
    <scope>NUCLEOTIDE SEQUENCE</scope>
    <source>
        <strain evidence="3">KCTC 13126</strain>
    </source>
</reference>
<evidence type="ECO:0000313" key="4">
    <source>
        <dbReference type="Proteomes" id="UP000617628"/>
    </source>
</evidence>
<comment type="similarity">
    <text evidence="1 2">Belongs to the ArsC family.</text>
</comment>